<dbReference type="Gene3D" id="3.40.190.10">
    <property type="entry name" value="Periplasmic binding protein-like II"/>
    <property type="match status" value="2"/>
</dbReference>
<dbReference type="PANTHER" id="PTHR43649">
    <property type="entry name" value="ARABINOSE-BINDING PROTEIN-RELATED"/>
    <property type="match status" value="1"/>
</dbReference>
<keyword evidence="2" id="KW-0732">Signal</keyword>
<dbReference type="InterPro" id="IPR050490">
    <property type="entry name" value="Bact_solute-bd_prot1"/>
</dbReference>
<organism evidence="4 5">
    <name type="scientific">Paenibacillus swuensis</name>
    <dbReference type="NCBI Taxonomy" id="1178515"/>
    <lineage>
        <taxon>Bacteria</taxon>
        <taxon>Bacillati</taxon>
        <taxon>Bacillota</taxon>
        <taxon>Bacilli</taxon>
        <taxon>Bacillales</taxon>
        <taxon>Paenibacillaceae</taxon>
        <taxon>Paenibacillus</taxon>
    </lineage>
</organism>
<dbReference type="Pfam" id="PF01547">
    <property type="entry name" value="SBP_bac_1"/>
    <property type="match status" value="1"/>
</dbReference>
<dbReference type="Proteomes" id="UP000076927">
    <property type="component" value="Chromosome"/>
</dbReference>
<dbReference type="EMBL" id="CP011388">
    <property type="protein sequence ID" value="ANE48343.1"/>
    <property type="molecule type" value="Genomic_DNA"/>
</dbReference>
<feature type="region of interest" description="Disordered" evidence="1">
    <location>
        <begin position="25"/>
        <end position="56"/>
    </location>
</feature>
<dbReference type="InterPro" id="IPR022627">
    <property type="entry name" value="DUF3502"/>
</dbReference>
<sequence>MKKSSLTLLAVLLTIMIVLTGCSGNSNGNGNENGETKESQNTPSGETAATEDPSKPDISKEVKLKMYLVGDQPKDTSLVYEEINKKLKQDINATVEPVFLSWGEYNQKYPLLFATGEEFDLVYAASWMKYSEQANKGAFLELKPELLNKYAPLTMKEMPEEAWKQAEVNGKVFMVPSSNRDFPMVVGAVRGDLREKYKLAPIKTFADYEKYLDAIANNEPDLVPYDADGKTYQIYDMMLNPDHLWKVMVANSGIAFDVKDPSGKVINYLETPAFMEFAKKASEYNQKGYWSKSVMTNKTTVRDSFLSGRSASMAGNLLEISSAVTSASQSHPDWKVEMFNVYEGKPTYSVPYTGNGMAINANAKNPERALMLLDLFRNNEEYFNLTTYGIEGTHYELTADKKIKALNGSESGYKPDSGSPWGWRTPSMYKVMADAPPEYAQMLESFNKSAITNPLLTFVFDNTKFKNELAAMKNVTDQYRDALYLGALGDPEQGVKTLLEKYKEAGMDKVMAEVQKQVDVFMAAQK</sequence>
<protein>
    <recommendedName>
        <fullName evidence="3">DUF3502 domain-containing protein</fullName>
    </recommendedName>
</protein>
<dbReference type="PANTHER" id="PTHR43649:SF17">
    <property type="entry name" value="ABC TRANSPORTER SOLUTE BINDING PROTEIN-SUGAR TRANSPORT"/>
    <property type="match status" value="1"/>
</dbReference>
<accession>A0A172TNM0</accession>
<dbReference type="AlphaFoldDB" id="A0A172TNM0"/>
<name>A0A172TNM0_9BACL</name>
<evidence type="ECO:0000256" key="2">
    <source>
        <dbReference type="SAM" id="SignalP"/>
    </source>
</evidence>
<dbReference type="SUPFAM" id="SSF53850">
    <property type="entry name" value="Periplasmic binding protein-like II"/>
    <property type="match status" value="1"/>
</dbReference>
<evidence type="ECO:0000313" key="5">
    <source>
        <dbReference type="Proteomes" id="UP000076927"/>
    </source>
</evidence>
<evidence type="ECO:0000256" key="1">
    <source>
        <dbReference type="SAM" id="MobiDB-lite"/>
    </source>
</evidence>
<evidence type="ECO:0000313" key="4">
    <source>
        <dbReference type="EMBL" id="ANE48343.1"/>
    </source>
</evidence>
<keyword evidence="5" id="KW-1185">Reference proteome</keyword>
<reference evidence="4 5" key="1">
    <citation type="submission" date="2015-01" db="EMBL/GenBank/DDBJ databases">
        <title>Paenibacillus swuensis/DY6/whole genome sequencing.</title>
        <authorList>
            <person name="Kim M.K."/>
            <person name="Srinivasan S."/>
            <person name="Lee J.-J."/>
        </authorList>
    </citation>
    <scope>NUCLEOTIDE SEQUENCE [LARGE SCALE GENOMIC DNA]</scope>
    <source>
        <strain evidence="4 5">DY6</strain>
    </source>
</reference>
<evidence type="ECO:0000259" key="3">
    <source>
        <dbReference type="Pfam" id="PF12010"/>
    </source>
</evidence>
<dbReference type="KEGG" id="pswu:SY83_20975"/>
<feature type="chain" id="PRO_5038769799" description="DUF3502 domain-containing protein" evidence="2">
    <location>
        <begin position="21"/>
        <end position="526"/>
    </location>
</feature>
<dbReference type="STRING" id="1178515.SY83_20975"/>
<feature type="domain" description="DUF3502" evidence="3">
    <location>
        <begin position="454"/>
        <end position="522"/>
    </location>
</feature>
<dbReference type="RefSeq" id="WP_068610075.1">
    <property type="nucleotide sequence ID" value="NZ_CP011388.1"/>
</dbReference>
<proteinExistence type="predicted"/>
<dbReference type="PROSITE" id="PS51257">
    <property type="entry name" value="PROKAR_LIPOPROTEIN"/>
    <property type="match status" value="1"/>
</dbReference>
<gene>
    <name evidence="4" type="ORF">SY83_20975</name>
</gene>
<feature type="signal peptide" evidence="2">
    <location>
        <begin position="1"/>
        <end position="20"/>
    </location>
</feature>
<dbReference type="InterPro" id="IPR006059">
    <property type="entry name" value="SBP"/>
</dbReference>
<dbReference type="Pfam" id="PF12010">
    <property type="entry name" value="DUF3502"/>
    <property type="match status" value="1"/>
</dbReference>
<dbReference type="OrthoDB" id="1988587at2"/>
<dbReference type="PATRIC" id="fig|1178515.4.peg.4250"/>